<keyword evidence="4" id="KW-0677">Repeat</keyword>
<feature type="domain" description="GLAA-B beta-barrel" evidence="9">
    <location>
        <begin position="366"/>
        <end position="433"/>
    </location>
</feature>
<dbReference type="RefSeq" id="WP_282909286.1">
    <property type="nucleotide sequence ID" value="NZ_JAGRPV010000001.1"/>
</dbReference>
<comment type="caution">
    <text evidence="10">The sequence shown here is derived from an EMBL/GenBank/DDBJ whole genome shotgun (WGS) entry which is preliminary data.</text>
</comment>
<evidence type="ECO:0000313" key="10">
    <source>
        <dbReference type="EMBL" id="MDI4646432.1"/>
    </source>
</evidence>
<keyword evidence="3" id="KW-0732">Signal</keyword>
<dbReference type="EMBL" id="JAGRPV010000001">
    <property type="protein sequence ID" value="MDI4646432.1"/>
    <property type="molecule type" value="Genomic_DNA"/>
</dbReference>
<evidence type="ECO:0000259" key="9">
    <source>
        <dbReference type="Pfam" id="PF23764"/>
    </source>
</evidence>
<reference evidence="10" key="1">
    <citation type="submission" date="2023-04" db="EMBL/GenBank/DDBJ databases">
        <title>Comparative genomic analysis of Cohnella hashimotonis sp. nov., isolated from the International Space Station.</title>
        <authorList>
            <person name="Venkateswaran K."/>
            <person name="Simpson A."/>
        </authorList>
    </citation>
    <scope>NUCLEOTIDE SEQUENCE</scope>
    <source>
        <strain evidence="10">F6_2S_P_1</strain>
    </source>
</reference>
<dbReference type="SMART" id="SM00710">
    <property type="entry name" value="PbH1"/>
    <property type="match status" value="5"/>
</dbReference>
<dbReference type="Pfam" id="PF23764">
    <property type="entry name" value="Beta-barrel_GLAA-B_II"/>
    <property type="match status" value="1"/>
</dbReference>
<comment type="catalytic activity">
    <reaction evidence="1">
        <text>Hydrolysis of terminal, non-reducing alpha-D-galactose residues in alpha-D-galactosides, including galactose oligosaccharides, galactomannans and galactolipids.</text>
        <dbReference type="EC" id="3.2.1.22"/>
    </reaction>
</comment>
<evidence type="ECO:0000256" key="6">
    <source>
        <dbReference type="ARBA" id="ARBA00023295"/>
    </source>
</evidence>
<sequence length="602" mass="65171">MESRKGKQGWGLAGEARGRGTEPKNGREAIASQSSSRALFRLEDFEARPDSGKDATVAMRGAIAAASAAGRPALLVCKPERYDFYPAEATRAPYFITNTASAAENPDITKTIGIFLKNAQDLIIDGGGALFVFHGKQTMLALDGCERVEIRNLRMDYASPTVTEAKVTGVGADWMTLEAHPDSRYIIDDGKLFWAGDGWTFHEGPMQAFDPVRDATWRIDNVIEAASAAEEEEPGLVRLRFGGPGAATLIGIEPGFVLQCRDGVRDQVGVFLLNSRDVKMEEVGLHFMHGLGIVGQYSERLTFSRLTLAPRPETGRTVAAFADFVHLMGCKGKISIADSLFSGAHDDAINVHGTYMRIEGRSAANRLRLRFMHPQSYGFAAFRSGDEIEFAGSGTLTSLGTGTVAGVERLGDRLLELTLAEPAPEAVGEGDVVENVTWTPEVLIAGNRFARIPTRGILLTTRRPAVVENNTFERTRMSAVWIEGDASSWFESGPVRDLTIRGNRFVDCGDAGCPVVAIIPAIPEPLAERPVHQGIRILDNRFETRDAAVLEAHGTRGLAFVGNEVRAAQGAGFDKLDDAIRLAACVDADIRDNRLILAEDGL</sequence>
<dbReference type="InterPro" id="IPR012334">
    <property type="entry name" value="Pectin_lyas_fold"/>
</dbReference>
<dbReference type="Pfam" id="PF23763">
    <property type="entry name" value="Beta-barrel_GLAA-B_I"/>
    <property type="match status" value="1"/>
</dbReference>
<dbReference type="SUPFAM" id="SSF51126">
    <property type="entry name" value="Pectin lyase-like"/>
    <property type="match status" value="1"/>
</dbReference>
<feature type="region of interest" description="Disordered" evidence="7">
    <location>
        <begin position="1"/>
        <end position="35"/>
    </location>
</feature>
<keyword evidence="5" id="KW-0378">Hydrolase</keyword>
<evidence type="ECO:0000256" key="7">
    <source>
        <dbReference type="SAM" id="MobiDB-lite"/>
    </source>
</evidence>
<gene>
    <name evidence="10" type="ORF">KB449_15740</name>
</gene>
<dbReference type="InterPro" id="IPR057275">
    <property type="entry name" value="Beta-barrel_GLAA-B_I"/>
</dbReference>
<evidence type="ECO:0000256" key="2">
    <source>
        <dbReference type="ARBA" id="ARBA00001271"/>
    </source>
</evidence>
<organism evidence="10 11">
    <name type="scientific">Cohnella hashimotonis</name>
    <dbReference type="NCBI Taxonomy" id="2826895"/>
    <lineage>
        <taxon>Bacteria</taxon>
        <taxon>Bacillati</taxon>
        <taxon>Bacillota</taxon>
        <taxon>Bacilli</taxon>
        <taxon>Bacillales</taxon>
        <taxon>Paenibacillaceae</taxon>
        <taxon>Cohnella</taxon>
    </lineage>
</organism>
<feature type="domain" description="GLAA-B beta-barrel" evidence="8">
    <location>
        <begin position="164"/>
        <end position="239"/>
    </location>
</feature>
<feature type="compositionally biased region" description="Basic and acidic residues" evidence="7">
    <location>
        <begin position="16"/>
        <end position="27"/>
    </location>
</feature>
<evidence type="ECO:0000256" key="4">
    <source>
        <dbReference type="ARBA" id="ARBA00022737"/>
    </source>
</evidence>
<protein>
    <submittedName>
        <fullName evidence="10">Right-handed parallel beta-helix repeat-containing protein</fullName>
    </submittedName>
</protein>
<dbReference type="Gene3D" id="2.160.20.10">
    <property type="entry name" value="Single-stranded right-handed beta-helix, Pectin lyase-like"/>
    <property type="match status" value="2"/>
</dbReference>
<dbReference type="InterPro" id="IPR006626">
    <property type="entry name" value="PbH1"/>
</dbReference>
<dbReference type="InterPro" id="IPR011050">
    <property type="entry name" value="Pectin_lyase_fold/virulence"/>
</dbReference>
<evidence type="ECO:0000256" key="5">
    <source>
        <dbReference type="ARBA" id="ARBA00022801"/>
    </source>
</evidence>
<evidence type="ECO:0000259" key="8">
    <source>
        <dbReference type="Pfam" id="PF23763"/>
    </source>
</evidence>
<keyword evidence="11" id="KW-1185">Reference proteome</keyword>
<name>A0ABT6THZ1_9BACL</name>
<accession>A0ABT6THZ1</accession>
<evidence type="ECO:0000256" key="1">
    <source>
        <dbReference type="ARBA" id="ARBA00001255"/>
    </source>
</evidence>
<comment type="catalytic activity">
    <reaction evidence="2">
        <text>Hydrolysis of terminal, non-reducing branched (1-&gt;3)-alpha-D-galactosidic residues, producing free D-galactose.</text>
        <dbReference type="EC" id="3.2.1.n1"/>
    </reaction>
</comment>
<keyword evidence="6" id="KW-0326">Glycosidase</keyword>
<evidence type="ECO:0000256" key="3">
    <source>
        <dbReference type="ARBA" id="ARBA00022729"/>
    </source>
</evidence>
<evidence type="ECO:0000313" key="11">
    <source>
        <dbReference type="Proteomes" id="UP001161691"/>
    </source>
</evidence>
<dbReference type="InterPro" id="IPR056441">
    <property type="entry name" value="Beta-barrel_GLAA-B_II"/>
</dbReference>
<proteinExistence type="predicted"/>
<dbReference type="Proteomes" id="UP001161691">
    <property type="component" value="Unassembled WGS sequence"/>
</dbReference>